<proteinExistence type="predicted"/>
<dbReference type="HOGENOM" id="CLU_2873743_0_0_1"/>
<protein>
    <recommendedName>
        <fullName evidence="3">Kinesin light chain</fullName>
    </recommendedName>
</protein>
<accession>W9WM95</accession>
<feature type="non-terminal residue" evidence="1">
    <location>
        <position position="1"/>
    </location>
</feature>
<evidence type="ECO:0000313" key="2">
    <source>
        <dbReference type="Proteomes" id="UP000019471"/>
    </source>
</evidence>
<dbReference type="Proteomes" id="UP000019471">
    <property type="component" value="Unassembled WGS sequence"/>
</dbReference>
<name>W9WM95_9EURO</name>
<dbReference type="InterPro" id="IPR011990">
    <property type="entry name" value="TPR-like_helical_dom_sf"/>
</dbReference>
<feature type="non-terminal residue" evidence="1">
    <location>
        <position position="64"/>
    </location>
</feature>
<evidence type="ECO:0000313" key="1">
    <source>
        <dbReference type="EMBL" id="EXJ68998.1"/>
    </source>
</evidence>
<evidence type="ECO:0008006" key="3">
    <source>
        <dbReference type="Google" id="ProtNLM"/>
    </source>
</evidence>
<dbReference type="AlphaFoldDB" id="W9WM95"/>
<dbReference type="GeneID" id="19192635"/>
<dbReference type="Pfam" id="PF13374">
    <property type="entry name" value="TPR_10"/>
    <property type="match status" value="1"/>
</dbReference>
<comment type="caution">
    <text evidence="1">The sequence shown here is derived from an EMBL/GenBank/DDBJ whole genome shotgun (WGS) entry which is preliminary data.</text>
</comment>
<sequence>ETPKKVRGEDHPDTLMAMGILAVIMHRQQRKEEVLKLLAKCAQAQRRALGADHPDTYFSSRKLA</sequence>
<organism evidence="1 2">
    <name type="scientific">Cladophialophora psammophila CBS 110553</name>
    <dbReference type="NCBI Taxonomy" id="1182543"/>
    <lineage>
        <taxon>Eukaryota</taxon>
        <taxon>Fungi</taxon>
        <taxon>Dikarya</taxon>
        <taxon>Ascomycota</taxon>
        <taxon>Pezizomycotina</taxon>
        <taxon>Eurotiomycetes</taxon>
        <taxon>Chaetothyriomycetidae</taxon>
        <taxon>Chaetothyriales</taxon>
        <taxon>Herpotrichiellaceae</taxon>
        <taxon>Cladophialophora</taxon>
    </lineage>
</organism>
<dbReference type="Gene3D" id="1.25.40.10">
    <property type="entry name" value="Tetratricopeptide repeat domain"/>
    <property type="match status" value="1"/>
</dbReference>
<dbReference type="RefSeq" id="XP_007746708.1">
    <property type="nucleotide sequence ID" value="XM_007748518.1"/>
</dbReference>
<keyword evidence="2" id="KW-1185">Reference proteome</keyword>
<dbReference type="OrthoDB" id="1658288at2759"/>
<reference evidence="1 2" key="1">
    <citation type="submission" date="2013-03" db="EMBL/GenBank/DDBJ databases">
        <title>The Genome Sequence of Cladophialophora psammophila CBS 110553.</title>
        <authorList>
            <consortium name="The Broad Institute Genomics Platform"/>
            <person name="Cuomo C."/>
            <person name="de Hoog S."/>
            <person name="Gorbushina A."/>
            <person name="Walker B."/>
            <person name="Young S.K."/>
            <person name="Zeng Q."/>
            <person name="Gargeya S."/>
            <person name="Fitzgerald M."/>
            <person name="Haas B."/>
            <person name="Abouelleil A."/>
            <person name="Allen A.W."/>
            <person name="Alvarado L."/>
            <person name="Arachchi H.M."/>
            <person name="Berlin A.M."/>
            <person name="Chapman S.B."/>
            <person name="Gainer-Dewar J."/>
            <person name="Goldberg J."/>
            <person name="Griggs A."/>
            <person name="Gujja S."/>
            <person name="Hansen M."/>
            <person name="Howarth C."/>
            <person name="Imamovic A."/>
            <person name="Ireland A."/>
            <person name="Larimer J."/>
            <person name="McCowan C."/>
            <person name="Murphy C."/>
            <person name="Pearson M."/>
            <person name="Poon T.W."/>
            <person name="Priest M."/>
            <person name="Roberts A."/>
            <person name="Saif S."/>
            <person name="Shea T."/>
            <person name="Sisk P."/>
            <person name="Sykes S."/>
            <person name="Wortman J."/>
            <person name="Nusbaum C."/>
            <person name="Birren B."/>
        </authorList>
    </citation>
    <scope>NUCLEOTIDE SEQUENCE [LARGE SCALE GENOMIC DNA]</scope>
    <source>
        <strain evidence="1 2">CBS 110553</strain>
    </source>
</reference>
<gene>
    <name evidence="1" type="ORF">A1O5_07933</name>
</gene>
<dbReference type="EMBL" id="AMGX01000012">
    <property type="protein sequence ID" value="EXJ68998.1"/>
    <property type="molecule type" value="Genomic_DNA"/>
</dbReference>